<dbReference type="OrthoDB" id="2331621at2759"/>
<dbReference type="EMBL" id="CAJVPK010006214">
    <property type="protein sequence ID" value="CAG8649454.1"/>
    <property type="molecule type" value="Genomic_DNA"/>
</dbReference>
<evidence type="ECO:0000256" key="1">
    <source>
        <dbReference type="SAM" id="MobiDB-lite"/>
    </source>
</evidence>
<proteinExistence type="predicted"/>
<feature type="non-terminal residue" evidence="2">
    <location>
        <position position="175"/>
    </location>
</feature>
<sequence length="175" mass="19631">ILDEDTIRDIDIFTNDLCPVSAQTIVCIFRKAIRSTQDTILYWYHFAIKYDKRIDEVSVNNKVSKKKATSLVYHEIKQLLPDITDANLRHIILKARKIRTLFSAVGVEKIKQVSYSANAISGLSYTQIHNIIEHVTNFKKSSVPSGLTKLSDAKVSESPTSPILSTHISNSSGPE</sequence>
<evidence type="ECO:0000313" key="3">
    <source>
        <dbReference type="Proteomes" id="UP000789706"/>
    </source>
</evidence>
<dbReference type="Proteomes" id="UP000789706">
    <property type="component" value="Unassembled WGS sequence"/>
</dbReference>
<reference evidence="2" key="1">
    <citation type="submission" date="2021-06" db="EMBL/GenBank/DDBJ databases">
        <authorList>
            <person name="Kallberg Y."/>
            <person name="Tangrot J."/>
            <person name="Rosling A."/>
        </authorList>
    </citation>
    <scope>NUCLEOTIDE SEQUENCE</scope>
    <source>
        <strain evidence="2">AZ414A</strain>
    </source>
</reference>
<protein>
    <submittedName>
        <fullName evidence="2">8596_t:CDS:1</fullName>
    </submittedName>
</protein>
<feature type="region of interest" description="Disordered" evidence="1">
    <location>
        <begin position="151"/>
        <end position="175"/>
    </location>
</feature>
<name>A0A9N9DV55_9GLOM</name>
<keyword evidence="3" id="KW-1185">Reference proteome</keyword>
<dbReference type="AlphaFoldDB" id="A0A9N9DV55"/>
<gene>
    <name evidence="2" type="ORF">DEBURN_LOCUS11414</name>
</gene>
<feature type="non-terminal residue" evidence="2">
    <location>
        <position position="1"/>
    </location>
</feature>
<organism evidence="2 3">
    <name type="scientific">Diversispora eburnea</name>
    <dbReference type="NCBI Taxonomy" id="1213867"/>
    <lineage>
        <taxon>Eukaryota</taxon>
        <taxon>Fungi</taxon>
        <taxon>Fungi incertae sedis</taxon>
        <taxon>Mucoromycota</taxon>
        <taxon>Glomeromycotina</taxon>
        <taxon>Glomeromycetes</taxon>
        <taxon>Diversisporales</taxon>
        <taxon>Diversisporaceae</taxon>
        <taxon>Diversispora</taxon>
    </lineage>
</organism>
<comment type="caution">
    <text evidence="2">The sequence shown here is derived from an EMBL/GenBank/DDBJ whole genome shotgun (WGS) entry which is preliminary data.</text>
</comment>
<accession>A0A9N9DV55</accession>
<feature type="compositionally biased region" description="Polar residues" evidence="1">
    <location>
        <begin position="157"/>
        <end position="175"/>
    </location>
</feature>
<evidence type="ECO:0000313" key="2">
    <source>
        <dbReference type="EMBL" id="CAG8649454.1"/>
    </source>
</evidence>